<sequence>MNAQQIIIPKKATSSLNVRRVMTPNLNDRWHCHEELELVCFHKGTGTLFIGDHIRTFLAGDLVLIGSNLPHHWRYDHSIRLLGDNTPFTTTLHFRRDFLGQTWLNLPEAKAIKSLLLKAERGVLISGLDTKTLFGNVERICDADGFRKILDLLDCLRKMTECKGLNTLSSRGFQYTGNKVETDRLNNIYHYILTNFQENLNLEKVAQVADLAPSSFCRYFKVTTGKTYSRFLQDVRIGYACKLLLSDQLSVKQVCYSSGFRNYTSFHEAFKAATGMTPKAYLEKHQVMDV</sequence>
<dbReference type="RefSeq" id="WP_377610553.1">
    <property type="nucleotide sequence ID" value="NZ_JBHUPA010000007.1"/>
</dbReference>
<dbReference type="InterPro" id="IPR018062">
    <property type="entry name" value="HTH_AraC-typ_CS"/>
</dbReference>
<organism evidence="5 6">
    <name type="scientific">Olivibacter jilunii</name>
    <dbReference type="NCBI Taxonomy" id="985016"/>
    <lineage>
        <taxon>Bacteria</taxon>
        <taxon>Pseudomonadati</taxon>
        <taxon>Bacteroidota</taxon>
        <taxon>Sphingobacteriia</taxon>
        <taxon>Sphingobacteriales</taxon>
        <taxon>Sphingobacteriaceae</taxon>
        <taxon>Olivibacter</taxon>
    </lineage>
</organism>
<evidence type="ECO:0000313" key="6">
    <source>
        <dbReference type="Proteomes" id="UP001597560"/>
    </source>
</evidence>
<dbReference type="SUPFAM" id="SSF51182">
    <property type="entry name" value="RmlC-like cupins"/>
    <property type="match status" value="1"/>
</dbReference>
<name>A0ABW6B2T9_9SPHI</name>
<evidence type="ECO:0000256" key="1">
    <source>
        <dbReference type="ARBA" id="ARBA00023015"/>
    </source>
</evidence>
<dbReference type="PANTHER" id="PTHR43280:SF27">
    <property type="entry name" value="TRANSCRIPTIONAL REGULATOR MTLR"/>
    <property type="match status" value="1"/>
</dbReference>
<evidence type="ECO:0000259" key="4">
    <source>
        <dbReference type="PROSITE" id="PS01124"/>
    </source>
</evidence>
<keyword evidence="3" id="KW-0804">Transcription</keyword>
<dbReference type="EMBL" id="JBHUPA010000007">
    <property type="protein sequence ID" value="MFD2962371.1"/>
    <property type="molecule type" value="Genomic_DNA"/>
</dbReference>
<evidence type="ECO:0000313" key="5">
    <source>
        <dbReference type="EMBL" id="MFD2962371.1"/>
    </source>
</evidence>
<dbReference type="InterPro" id="IPR003313">
    <property type="entry name" value="AraC-bd"/>
</dbReference>
<accession>A0ABW6B2T9</accession>
<keyword evidence="2" id="KW-0238">DNA-binding</keyword>
<dbReference type="Proteomes" id="UP001597560">
    <property type="component" value="Unassembled WGS sequence"/>
</dbReference>
<dbReference type="PROSITE" id="PS00041">
    <property type="entry name" value="HTH_ARAC_FAMILY_1"/>
    <property type="match status" value="1"/>
</dbReference>
<dbReference type="Pfam" id="PF02311">
    <property type="entry name" value="AraC_binding"/>
    <property type="match status" value="1"/>
</dbReference>
<keyword evidence="6" id="KW-1185">Reference proteome</keyword>
<dbReference type="InterPro" id="IPR011051">
    <property type="entry name" value="RmlC_Cupin_sf"/>
</dbReference>
<dbReference type="InterPro" id="IPR018060">
    <property type="entry name" value="HTH_AraC"/>
</dbReference>
<dbReference type="Gene3D" id="1.10.10.60">
    <property type="entry name" value="Homeodomain-like"/>
    <property type="match status" value="2"/>
</dbReference>
<comment type="caution">
    <text evidence="5">The sequence shown here is derived from an EMBL/GenBank/DDBJ whole genome shotgun (WGS) entry which is preliminary data.</text>
</comment>
<evidence type="ECO:0000256" key="2">
    <source>
        <dbReference type="ARBA" id="ARBA00023125"/>
    </source>
</evidence>
<dbReference type="InterPro" id="IPR009057">
    <property type="entry name" value="Homeodomain-like_sf"/>
</dbReference>
<reference evidence="6" key="1">
    <citation type="journal article" date="2019" name="Int. J. Syst. Evol. Microbiol.">
        <title>The Global Catalogue of Microorganisms (GCM) 10K type strain sequencing project: providing services to taxonomists for standard genome sequencing and annotation.</title>
        <authorList>
            <consortium name="The Broad Institute Genomics Platform"/>
            <consortium name="The Broad Institute Genome Sequencing Center for Infectious Disease"/>
            <person name="Wu L."/>
            <person name="Ma J."/>
        </authorList>
    </citation>
    <scope>NUCLEOTIDE SEQUENCE [LARGE SCALE GENOMIC DNA]</scope>
    <source>
        <strain evidence="6">KCTC 23098</strain>
    </source>
</reference>
<keyword evidence="1" id="KW-0805">Transcription regulation</keyword>
<feature type="domain" description="HTH araC/xylS-type" evidence="4">
    <location>
        <begin position="186"/>
        <end position="284"/>
    </location>
</feature>
<gene>
    <name evidence="5" type="ORF">ACFS6J_11285</name>
</gene>
<protein>
    <submittedName>
        <fullName evidence="5">AraC family transcriptional regulator</fullName>
    </submittedName>
</protein>
<dbReference type="SMART" id="SM00342">
    <property type="entry name" value="HTH_ARAC"/>
    <property type="match status" value="1"/>
</dbReference>
<dbReference type="InterPro" id="IPR014710">
    <property type="entry name" value="RmlC-like_jellyroll"/>
</dbReference>
<evidence type="ECO:0000256" key="3">
    <source>
        <dbReference type="ARBA" id="ARBA00023163"/>
    </source>
</evidence>
<dbReference type="SUPFAM" id="SSF46689">
    <property type="entry name" value="Homeodomain-like"/>
    <property type="match status" value="2"/>
</dbReference>
<proteinExistence type="predicted"/>
<dbReference type="PANTHER" id="PTHR43280">
    <property type="entry name" value="ARAC-FAMILY TRANSCRIPTIONAL REGULATOR"/>
    <property type="match status" value="1"/>
</dbReference>
<dbReference type="PROSITE" id="PS01124">
    <property type="entry name" value="HTH_ARAC_FAMILY_2"/>
    <property type="match status" value="1"/>
</dbReference>
<dbReference type="Pfam" id="PF12833">
    <property type="entry name" value="HTH_18"/>
    <property type="match status" value="1"/>
</dbReference>
<dbReference type="Gene3D" id="2.60.120.10">
    <property type="entry name" value="Jelly Rolls"/>
    <property type="match status" value="1"/>
</dbReference>